<dbReference type="Proteomes" id="UP001589894">
    <property type="component" value="Unassembled WGS sequence"/>
</dbReference>
<keyword evidence="2" id="KW-1185">Reference proteome</keyword>
<evidence type="ECO:0000313" key="1">
    <source>
        <dbReference type="EMBL" id="MFC0565611.1"/>
    </source>
</evidence>
<accession>A0ABV6NY35</accession>
<proteinExistence type="predicted"/>
<reference evidence="1 2" key="1">
    <citation type="submission" date="2024-09" db="EMBL/GenBank/DDBJ databases">
        <authorList>
            <person name="Sun Q."/>
            <person name="Mori K."/>
        </authorList>
    </citation>
    <scope>NUCLEOTIDE SEQUENCE [LARGE SCALE GENOMIC DNA]</scope>
    <source>
        <strain evidence="1 2">TBRC 2205</strain>
    </source>
</reference>
<evidence type="ECO:0008006" key="3">
    <source>
        <dbReference type="Google" id="ProtNLM"/>
    </source>
</evidence>
<name>A0ABV6NY35_9ACTN</name>
<sequence>MTDSYPRSDAQPPADYLEAAVQRLLTENGEVAEQGITVTRRDNTLVLCGEVESAQRRDEILRLVVANFPDVPVTVDIGLVRSHTPTEAEELR</sequence>
<comment type="caution">
    <text evidence="1">The sequence shown here is derived from an EMBL/GenBank/DDBJ whole genome shotgun (WGS) entry which is preliminary data.</text>
</comment>
<dbReference type="EMBL" id="JBHLUE010000011">
    <property type="protein sequence ID" value="MFC0565611.1"/>
    <property type="molecule type" value="Genomic_DNA"/>
</dbReference>
<protein>
    <recommendedName>
        <fullName evidence="3">BON domain-containing protein</fullName>
    </recommendedName>
</protein>
<gene>
    <name evidence="1" type="ORF">ACFFHU_15895</name>
</gene>
<evidence type="ECO:0000313" key="2">
    <source>
        <dbReference type="Proteomes" id="UP001589894"/>
    </source>
</evidence>
<dbReference type="RefSeq" id="WP_377339546.1">
    <property type="nucleotide sequence ID" value="NZ_JBHLUE010000011.1"/>
</dbReference>
<organism evidence="1 2">
    <name type="scientific">Plantactinospora siamensis</name>
    <dbReference type="NCBI Taxonomy" id="555372"/>
    <lineage>
        <taxon>Bacteria</taxon>
        <taxon>Bacillati</taxon>
        <taxon>Actinomycetota</taxon>
        <taxon>Actinomycetes</taxon>
        <taxon>Micromonosporales</taxon>
        <taxon>Micromonosporaceae</taxon>
        <taxon>Plantactinospora</taxon>
    </lineage>
</organism>